<evidence type="ECO:0000256" key="1">
    <source>
        <dbReference type="SAM" id="Coils"/>
    </source>
</evidence>
<keyword evidence="1" id="KW-0175">Coiled coil</keyword>
<protein>
    <recommendedName>
        <fullName evidence="2">CdvA-like coiled-coil domain-containing protein</fullName>
    </recommendedName>
</protein>
<feature type="coiled-coil region" evidence="1">
    <location>
        <begin position="122"/>
        <end position="149"/>
    </location>
</feature>
<dbReference type="AlphaFoldDB" id="A0A7C4D6B1"/>
<dbReference type="InterPro" id="IPR041461">
    <property type="entry name" value="CdvA_CC"/>
</dbReference>
<feature type="domain" description="CdvA-like coiled-coil" evidence="2">
    <location>
        <begin position="88"/>
        <end position="206"/>
    </location>
</feature>
<accession>A0A7C4D6B1</accession>
<evidence type="ECO:0000259" key="2">
    <source>
        <dbReference type="Pfam" id="PF18822"/>
    </source>
</evidence>
<evidence type="ECO:0000313" key="3">
    <source>
        <dbReference type="EMBL" id="HGM58120.1"/>
    </source>
</evidence>
<name>A0A7C4D6B1_STAMA</name>
<dbReference type="Pfam" id="PF18822">
    <property type="entry name" value="CdvA"/>
    <property type="match status" value="1"/>
</dbReference>
<feature type="coiled-coil region" evidence="1">
    <location>
        <begin position="69"/>
        <end position="96"/>
    </location>
</feature>
<organism evidence="3">
    <name type="scientific">Staphylothermus marinus</name>
    <dbReference type="NCBI Taxonomy" id="2280"/>
    <lineage>
        <taxon>Archaea</taxon>
        <taxon>Thermoproteota</taxon>
        <taxon>Thermoprotei</taxon>
        <taxon>Desulfurococcales</taxon>
        <taxon>Desulfurococcaceae</taxon>
        <taxon>Staphylothermus</taxon>
    </lineage>
</organism>
<gene>
    <name evidence="3" type="ORF">ENU14_00805</name>
</gene>
<sequence length="229" mass="26758">MIHIRIEDVEKYIGKPVNDPYGRRIGYVIGFYSDPDGNVISLEISLGDYEFKEIKIDRFELNNGDLILLPEWEYEVKIIENRLERLRKRIIALNELYAKKEIPKHSYEKYRKIVENELLKTKEDAKNIREVLKKRLNTLDDTIIELEKTMTGLKMCYISGEIPEKAYKTAVDQVRKYIELTQMEKESVKKHLDKIESLEKQPIDIGLKTSEEKVEAPSSQGIPVVVVES</sequence>
<proteinExistence type="predicted"/>
<comment type="caution">
    <text evidence="3">The sequence shown here is derived from an EMBL/GenBank/DDBJ whole genome shotgun (WGS) entry which is preliminary data.</text>
</comment>
<dbReference type="EMBL" id="DTBJ01000011">
    <property type="protein sequence ID" value="HGM58120.1"/>
    <property type="molecule type" value="Genomic_DNA"/>
</dbReference>
<reference evidence="3" key="1">
    <citation type="journal article" date="2020" name="mSystems">
        <title>Genome- and Community-Level Interaction Insights into Carbon Utilization and Element Cycling Functions of Hydrothermarchaeota in Hydrothermal Sediment.</title>
        <authorList>
            <person name="Zhou Z."/>
            <person name="Liu Y."/>
            <person name="Xu W."/>
            <person name="Pan J."/>
            <person name="Luo Z.H."/>
            <person name="Li M."/>
        </authorList>
    </citation>
    <scope>NUCLEOTIDE SEQUENCE [LARGE SCALE GENOMIC DNA]</scope>
    <source>
        <strain evidence="3">SpSt-642</strain>
    </source>
</reference>